<dbReference type="AlphaFoldDB" id="A0A6A4W910"/>
<proteinExistence type="predicted"/>
<dbReference type="EMBL" id="VIIS01001051">
    <property type="protein sequence ID" value="KAF0302523.1"/>
    <property type="molecule type" value="Genomic_DNA"/>
</dbReference>
<reference evidence="2 3" key="1">
    <citation type="submission" date="2019-07" db="EMBL/GenBank/DDBJ databases">
        <title>Draft genome assembly of a fouling barnacle, Amphibalanus amphitrite (Darwin, 1854): The first reference genome for Thecostraca.</title>
        <authorList>
            <person name="Kim W."/>
        </authorList>
    </citation>
    <scope>NUCLEOTIDE SEQUENCE [LARGE SCALE GENOMIC DNA]</scope>
    <source>
        <strain evidence="2">SNU_AA5</strain>
        <tissue evidence="2">Soma without cirri and trophi</tissue>
    </source>
</reference>
<keyword evidence="3" id="KW-1185">Reference proteome</keyword>
<dbReference type="Proteomes" id="UP000440578">
    <property type="component" value="Unassembled WGS sequence"/>
</dbReference>
<evidence type="ECO:0000256" key="1">
    <source>
        <dbReference type="SAM" id="MobiDB-lite"/>
    </source>
</evidence>
<evidence type="ECO:0000313" key="2">
    <source>
        <dbReference type="EMBL" id="KAF0302523.1"/>
    </source>
</evidence>
<gene>
    <name evidence="2" type="ORF">FJT64_025376</name>
</gene>
<comment type="caution">
    <text evidence="2">The sequence shown here is derived from an EMBL/GenBank/DDBJ whole genome shotgun (WGS) entry which is preliminary data.</text>
</comment>
<protein>
    <submittedName>
        <fullName evidence="2">Uncharacterized protein</fullName>
    </submittedName>
</protein>
<name>A0A6A4W910_AMPAM</name>
<accession>A0A6A4W910</accession>
<evidence type="ECO:0000313" key="3">
    <source>
        <dbReference type="Proteomes" id="UP000440578"/>
    </source>
</evidence>
<organism evidence="2 3">
    <name type="scientific">Amphibalanus amphitrite</name>
    <name type="common">Striped barnacle</name>
    <name type="synonym">Balanus amphitrite</name>
    <dbReference type="NCBI Taxonomy" id="1232801"/>
    <lineage>
        <taxon>Eukaryota</taxon>
        <taxon>Metazoa</taxon>
        <taxon>Ecdysozoa</taxon>
        <taxon>Arthropoda</taxon>
        <taxon>Crustacea</taxon>
        <taxon>Multicrustacea</taxon>
        <taxon>Cirripedia</taxon>
        <taxon>Thoracica</taxon>
        <taxon>Thoracicalcarea</taxon>
        <taxon>Balanomorpha</taxon>
        <taxon>Balanoidea</taxon>
        <taxon>Balanidae</taxon>
        <taxon>Amphibalaninae</taxon>
        <taxon>Amphibalanus</taxon>
    </lineage>
</organism>
<feature type="region of interest" description="Disordered" evidence="1">
    <location>
        <begin position="1"/>
        <end position="50"/>
    </location>
</feature>
<sequence length="190" mass="19639">MASPASSHRDDVRHESLEDSSHWEQLERVDSIAGDSTMDGDGVPSESAPIFTAGANTVSSDTVVAATGDSAVLPDATVGNSAVSPAAASAASPLASTAPAESEPTASAAAGTGTSLADQLEDIERLLTRVSAAAPSGVEFDSARVTLDRLRELLRLTADDRERDVEHFLQMCAIAVRSVFCAACQVLRRA</sequence>
<feature type="region of interest" description="Disordered" evidence="1">
    <location>
        <begin position="81"/>
        <end position="113"/>
    </location>
</feature>
<feature type="compositionally biased region" description="Basic and acidic residues" evidence="1">
    <location>
        <begin position="7"/>
        <end position="30"/>
    </location>
</feature>